<dbReference type="SMART" id="SM00419">
    <property type="entry name" value="HTH_CRP"/>
    <property type="match status" value="1"/>
</dbReference>
<dbReference type="Pfam" id="PF13545">
    <property type="entry name" value="HTH_Crp_2"/>
    <property type="match status" value="1"/>
</dbReference>
<gene>
    <name evidence="2" type="ORF">A8990_10857</name>
</gene>
<dbReference type="Gene3D" id="1.10.10.10">
    <property type="entry name" value="Winged helix-like DNA-binding domain superfamily/Winged helix DNA-binding domain"/>
    <property type="match status" value="1"/>
</dbReference>
<dbReference type="InterPro" id="IPR036390">
    <property type="entry name" value="WH_DNA-bd_sf"/>
</dbReference>
<dbReference type="SUPFAM" id="SSF46785">
    <property type="entry name" value="Winged helix' DNA-binding domain"/>
    <property type="match status" value="1"/>
</dbReference>
<evidence type="ECO:0000259" key="1">
    <source>
        <dbReference type="PROSITE" id="PS51063"/>
    </source>
</evidence>
<dbReference type="GO" id="GO:0003677">
    <property type="term" value="F:DNA binding"/>
    <property type="evidence" value="ECO:0007669"/>
    <property type="project" value="InterPro"/>
</dbReference>
<dbReference type="PROSITE" id="PS51063">
    <property type="entry name" value="HTH_CRP_2"/>
    <property type="match status" value="1"/>
</dbReference>
<feature type="domain" description="HTH crp-type" evidence="1">
    <location>
        <begin position="7"/>
        <end position="80"/>
    </location>
</feature>
<comment type="caution">
    <text evidence="2">The sequence shown here is derived from an EMBL/GenBank/DDBJ whole genome shotgun (WGS) entry which is preliminary data.</text>
</comment>
<organism evidence="2 3">
    <name type="scientific">Paenibacillus taihuensis</name>
    <dbReference type="NCBI Taxonomy" id="1156355"/>
    <lineage>
        <taxon>Bacteria</taxon>
        <taxon>Bacillati</taxon>
        <taxon>Bacillota</taxon>
        <taxon>Bacilli</taxon>
        <taxon>Bacillales</taxon>
        <taxon>Paenibacillaceae</taxon>
        <taxon>Paenibacillus</taxon>
    </lineage>
</organism>
<reference evidence="2 3" key="1">
    <citation type="submission" date="2018-08" db="EMBL/GenBank/DDBJ databases">
        <title>Genomic Encyclopedia of Type Strains, Phase III (KMG-III): the genomes of soil and plant-associated and newly described type strains.</title>
        <authorList>
            <person name="Whitman W."/>
        </authorList>
    </citation>
    <scope>NUCLEOTIDE SEQUENCE [LARGE SCALE GENOMIC DNA]</scope>
    <source>
        <strain evidence="2 3">CGMCC 1.10966</strain>
    </source>
</reference>
<sequence length="91" mass="10161">MEQFVLHSLRRRVLHLLSTLSAQFGIIQDGYALIDLPLSHQEIANMLGASREAVSNLMSELAKEGIVKTSRLSVQLAVPILEENRIRNATH</sequence>
<name>A0A3D9SF10_9BACL</name>
<dbReference type="Proteomes" id="UP000256304">
    <property type="component" value="Unassembled WGS sequence"/>
</dbReference>
<evidence type="ECO:0000313" key="3">
    <source>
        <dbReference type="Proteomes" id="UP000256304"/>
    </source>
</evidence>
<dbReference type="InterPro" id="IPR012318">
    <property type="entry name" value="HTH_CRP"/>
</dbReference>
<dbReference type="InterPro" id="IPR036388">
    <property type="entry name" value="WH-like_DNA-bd_sf"/>
</dbReference>
<dbReference type="AlphaFoldDB" id="A0A3D9SF10"/>
<accession>A0A3D9SF10</accession>
<protein>
    <submittedName>
        <fullName evidence="2">CRP/FNR family transcriptional regulator</fullName>
    </submittedName>
</protein>
<dbReference type="GO" id="GO:0006355">
    <property type="term" value="P:regulation of DNA-templated transcription"/>
    <property type="evidence" value="ECO:0007669"/>
    <property type="project" value="InterPro"/>
</dbReference>
<keyword evidence="3" id="KW-1185">Reference proteome</keyword>
<dbReference type="RefSeq" id="WP_245995914.1">
    <property type="nucleotide sequence ID" value="NZ_QTTN01000008.1"/>
</dbReference>
<dbReference type="EMBL" id="QTTN01000008">
    <property type="protein sequence ID" value="REE88561.1"/>
    <property type="molecule type" value="Genomic_DNA"/>
</dbReference>
<proteinExistence type="predicted"/>
<dbReference type="PRINTS" id="PR00034">
    <property type="entry name" value="HTHCRP"/>
</dbReference>
<evidence type="ECO:0000313" key="2">
    <source>
        <dbReference type="EMBL" id="REE88561.1"/>
    </source>
</evidence>